<keyword evidence="2" id="KW-0677">Repeat</keyword>
<organism evidence="4">
    <name type="scientific">marine metagenome</name>
    <dbReference type="NCBI Taxonomy" id="408172"/>
    <lineage>
        <taxon>unclassified sequences</taxon>
        <taxon>metagenomes</taxon>
        <taxon>ecological metagenomes</taxon>
    </lineage>
</organism>
<dbReference type="PROSITE" id="PS51125">
    <property type="entry name" value="NHL"/>
    <property type="match status" value="1"/>
</dbReference>
<dbReference type="InterPro" id="IPR001258">
    <property type="entry name" value="NHL_repeat"/>
</dbReference>
<dbReference type="EMBL" id="UINC01000654">
    <property type="protein sequence ID" value="SUZ58974.1"/>
    <property type="molecule type" value="Genomic_DNA"/>
</dbReference>
<reference evidence="4" key="1">
    <citation type="submission" date="2018-05" db="EMBL/GenBank/DDBJ databases">
        <authorList>
            <person name="Lanie J.A."/>
            <person name="Ng W.-L."/>
            <person name="Kazmierczak K.M."/>
            <person name="Andrzejewski T.M."/>
            <person name="Davidsen T.M."/>
            <person name="Wayne K.J."/>
            <person name="Tettelin H."/>
            <person name="Glass J.I."/>
            <person name="Rusch D."/>
            <person name="Podicherti R."/>
            <person name="Tsui H.-C.T."/>
            <person name="Winkler M.E."/>
        </authorList>
    </citation>
    <scope>NUCLEOTIDE SEQUENCE</scope>
</reference>
<keyword evidence="3" id="KW-0325">Glycoprotein</keyword>
<protein>
    <recommendedName>
        <fullName evidence="5">Peptidylamidoglycolate lyase</fullName>
    </recommendedName>
</protein>
<name>A0A381NXR0_9ZZZZ</name>
<evidence type="ECO:0008006" key="5">
    <source>
        <dbReference type="Google" id="ProtNLM"/>
    </source>
</evidence>
<evidence type="ECO:0000256" key="3">
    <source>
        <dbReference type="ARBA" id="ARBA00023180"/>
    </source>
</evidence>
<dbReference type="AlphaFoldDB" id="A0A381NXR0"/>
<evidence type="ECO:0000256" key="1">
    <source>
        <dbReference type="ARBA" id="ARBA00022729"/>
    </source>
</evidence>
<proteinExistence type="predicted"/>
<gene>
    <name evidence="4" type="ORF">METZ01_LOCUS11828</name>
</gene>
<sequence length="424" mass="47160">MARQGRSEKLTAFALLLMVGGVASCDQSGNPGVGETQAAGMERWSYQDWPTGPYQVALDWPKPLPDDRHSHDGWTWGSMGGVYAESPDRIWVAMRGELPLPEGAAPWTPYGATNLVGNATGNGDGIGATCNVSQNRRGWERRFEHSIIVLDRDGNLVDEWPYADELFSQLPCGRGPHQVKMSPYDPEKHVWIIDDQLHVIYKFTYDGELVLTHGTLGERGRDAGRLFDRPTDIAWLPDGTYFISDGYGGTRVAKFDADDNFLMDWGEPVADRANPQPNEFQTVHSIAISEDRRIFVLDRGNARMQVFDEDGTFLDMWPLTSPHWGNQGTLMVYHLVTTDGYIWVADAPTSRLLKFDLEGNFLYSWGAPGIQAGRLACSHGITTDQDGNLFVADCFAGRVQKFVPIPGADTSKMVGQILREYPIN</sequence>
<dbReference type="SUPFAM" id="SSF101898">
    <property type="entry name" value="NHL repeat"/>
    <property type="match status" value="1"/>
</dbReference>
<evidence type="ECO:0000256" key="2">
    <source>
        <dbReference type="ARBA" id="ARBA00022737"/>
    </source>
</evidence>
<accession>A0A381NXR0</accession>
<evidence type="ECO:0000313" key="4">
    <source>
        <dbReference type="EMBL" id="SUZ58974.1"/>
    </source>
</evidence>
<dbReference type="Gene3D" id="2.120.10.30">
    <property type="entry name" value="TolB, C-terminal domain"/>
    <property type="match status" value="2"/>
</dbReference>
<keyword evidence="1" id="KW-0732">Signal</keyword>
<dbReference type="InterPro" id="IPR011042">
    <property type="entry name" value="6-blade_b-propeller_TolB-like"/>
</dbReference>
<dbReference type="PANTHER" id="PTHR10680">
    <property type="entry name" value="PEPTIDYL-GLYCINE ALPHA-AMIDATING MONOOXYGENASE"/>
    <property type="match status" value="1"/>
</dbReference>
<dbReference type="PROSITE" id="PS51257">
    <property type="entry name" value="PROKAR_LIPOPROTEIN"/>
    <property type="match status" value="1"/>
</dbReference>